<keyword evidence="6" id="KW-1185">Reference proteome</keyword>
<dbReference type="InterPro" id="IPR003599">
    <property type="entry name" value="Ig_sub"/>
</dbReference>
<gene>
    <name evidence="4" type="ORF">CAPTEDRAFT_199239</name>
</gene>
<sequence>MRTIMERLVNQWIHGLRRSDGLPCVRLRRIPSSCYVYMALWILSSLIAICFAQGATELPPKMFTQQPQAGSAQLRGNTKVLLCFASGTPSPVYRWKKDGVYMTSENLTDSALRIQNIQRPDAGYYQCVASNTHGAILSNEVFVRVACEYT</sequence>
<keyword evidence="2" id="KW-0472">Membrane</keyword>
<dbReference type="EnsemblMetazoa" id="CapteT199239">
    <property type="protein sequence ID" value="CapteP199239"/>
    <property type="gene ID" value="CapteG199239"/>
</dbReference>
<dbReference type="InterPro" id="IPR007110">
    <property type="entry name" value="Ig-like_dom"/>
</dbReference>
<dbReference type="STRING" id="283909.R7UPJ3"/>
<proteinExistence type="predicted"/>
<dbReference type="Gene3D" id="2.60.40.10">
    <property type="entry name" value="Immunoglobulins"/>
    <property type="match status" value="1"/>
</dbReference>
<accession>R7UPJ3</accession>
<dbReference type="GO" id="GO:0070593">
    <property type="term" value="P:dendrite self-avoidance"/>
    <property type="evidence" value="ECO:0007669"/>
    <property type="project" value="TreeGrafter"/>
</dbReference>
<dbReference type="InterPro" id="IPR013783">
    <property type="entry name" value="Ig-like_fold"/>
</dbReference>
<dbReference type="OrthoDB" id="6159157at2759"/>
<evidence type="ECO:0000313" key="6">
    <source>
        <dbReference type="Proteomes" id="UP000014760"/>
    </source>
</evidence>
<dbReference type="PANTHER" id="PTHR10075:SF14">
    <property type="entry name" value="CELL ADHESION MOLECULE DSCAM2-RELATED"/>
    <property type="match status" value="1"/>
</dbReference>
<dbReference type="SMART" id="SM00408">
    <property type="entry name" value="IGc2"/>
    <property type="match status" value="1"/>
</dbReference>
<reference evidence="4 6" key="2">
    <citation type="journal article" date="2013" name="Nature">
        <title>Insights into bilaterian evolution from three spiralian genomes.</title>
        <authorList>
            <person name="Simakov O."/>
            <person name="Marletaz F."/>
            <person name="Cho S.J."/>
            <person name="Edsinger-Gonzales E."/>
            <person name="Havlak P."/>
            <person name="Hellsten U."/>
            <person name="Kuo D.H."/>
            <person name="Larsson T."/>
            <person name="Lv J."/>
            <person name="Arendt D."/>
            <person name="Savage R."/>
            <person name="Osoegawa K."/>
            <person name="de Jong P."/>
            <person name="Grimwood J."/>
            <person name="Chapman J.A."/>
            <person name="Shapiro H."/>
            <person name="Aerts A."/>
            <person name="Otillar R.P."/>
            <person name="Terry A.Y."/>
            <person name="Boore J.L."/>
            <person name="Grigoriev I.V."/>
            <person name="Lindberg D.R."/>
            <person name="Seaver E.C."/>
            <person name="Weisblat D.A."/>
            <person name="Putnam N.H."/>
            <person name="Rokhsar D.S."/>
        </authorList>
    </citation>
    <scope>NUCLEOTIDE SEQUENCE</scope>
    <source>
        <strain evidence="4 6">I ESC-2004</strain>
    </source>
</reference>
<dbReference type="GO" id="GO:0007156">
    <property type="term" value="P:homophilic cell adhesion via plasma membrane adhesion molecules"/>
    <property type="evidence" value="ECO:0007669"/>
    <property type="project" value="TreeGrafter"/>
</dbReference>
<evidence type="ECO:0000313" key="4">
    <source>
        <dbReference type="EMBL" id="ELU08080.1"/>
    </source>
</evidence>
<reference evidence="5" key="3">
    <citation type="submission" date="2015-06" db="UniProtKB">
        <authorList>
            <consortium name="EnsemblMetazoa"/>
        </authorList>
    </citation>
    <scope>IDENTIFICATION</scope>
</reference>
<protein>
    <recommendedName>
        <fullName evidence="3">Ig-like domain-containing protein</fullName>
    </recommendedName>
</protein>
<keyword evidence="1" id="KW-0393">Immunoglobulin domain</keyword>
<dbReference type="AlphaFoldDB" id="R7UPJ3"/>
<name>R7UPJ3_CAPTE</name>
<feature type="domain" description="Ig-like" evidence="3">
    <location>
        <begin position="60"/>
        <end position="138"/>
    </location>
</feature>
<keyword evidence="2" id="KW-0812">Transmembrane</keyword>
<evidence type="ECO:0000256" key="2">
    <source>
        <dbReference type="SAM" id="Phobius"/>
    </source>
</evidence>
<evidence type="ECO:0000259" key="3">
    <source>
        <dbReference type="PROSITE" id="PS50835"/>
    </source>
</evidence>
<dbReference type="SMART" id="SM00409">
    <property type="entry name" value="IG"/>
    <property type="match status" value="1"/>
</dbReference>
<keyword evidence="2" id="KW-1133">Transmembrane helix</keyword>
<dbReference type="GO" id="GO:0098632">
    <property type="term" value="F:cell-cell adhesion mediator activity"/>
    <property type="evidence" value="ECO:0007669"/>
    <property type="project" value="TreeGrafter"/>
</dbReference>
<dbReference type="PANTHER" id="PTHR10075">
    <property type="entry name" value="BASIGIN RELATED"/>
    <property type="match status" value="1"/>
</dbReference>
<dbReference type="InterPro" id="IPR036179">
    <property type="entry name" value="Ig-like_dom_sf"/>
</dbReference>
<dbReference type="Pfam" id="PF13927">
    <property type="entry name" value="Ig_3"/>
    <property type="match status" value="1"/>
</dbReference>
<feature type="transmembrane region" description="Helical" evidence="2">
    <location>
        <begin position="35"/>
        <end position="55"/>
    </location>
</feature>
<organism evidence="4">
    <name type="scientific">Capitella teleta</name>
    <name type="common">Polychaete worm</name>
    <dbReference type="NCBI Taxonomy" id="283909"/>
    <lineage>
        <taxon>Eukaryota</taxon>
        <taxon>Metazoa</taxon>
        <taxon>Spiralia</taxon>
        <taxon>Lophotrochozoa</taxon>
        <taxon>Annelida</taxon>
        <taxon>Polychaeta</taxon>
        <taxon>Sedentaria</taxon>
        <taxon>Scolecida</taxon>
        <taxon>Capitellidae</taxon>
        <taxon>Capitella</taxon>
    </lineage>
</organism>
<dbReference type="SUPFAM" id="SSF48726">
    <property type="entry name" value="Immunoglobulin"/>
    <property type="match status" value="1"/>
</dbReference>
<dbReference type="InterPro" id="IPR003598">
    <property type="entry name" value="Ig_sub2"/>
</dbReference>
<reference evidence="6" key="1">
    <citation type="submission" date="2012-12" db="EMBL/GenBank/DDBJ databases">
        <authorList>
            <person name="Hellsten U."/>
            <person name="Grimwood J."/>
            <person name="Chapman J.A."/>
            <person name="Shapiro H."/>
            <person name="Aerts A."/>
            <person name="Otillar R.P."/>
            <person name="Terry A.Y."/>
            <person name="Boore J.L."/>
            <person name="Simakov O."/>
            <person name="Marletaz F."/>
            <person name="Cho S.-J."/>
            <person name="Edsinger-Gonzales E."/>
            <person name="Havlak P."/>
            <person name="Kuo D.-H."/>
            <person name="Larsson T."/>
            <person name="Lv J."/>
            <person name="Arendt D."/>
            <person name="Savage R."/>
            <person name="Osoegawa K."/>
            <person name="de Jong P."/>
            <person name="Lindberg D.R."/>
            <person name="Seaver E.C."/>
            <person name="Weisblat D.A."/>
            <person name="Putnam N.H."/>
            <person name="Grigoriev I.V."/>
            <person name="Rokhsar D.S."/>
        </authorList>
    </citation>
    <scope>NUCLEOTIDE SEQUENCE</scope>
    <source>
        <strain evidence="6">I ESC-2004</strain>
    </source>
</reference>
<dbReference type="GO" id="GO:0030424">
    <property type="term" value="C:axon"/>
    <property type="evidence" value="ECO:0007669"/>
    <property type="project" value="TreeGrafter"/>
</dbReference>
<dbReference type="HOGENOM" id="CLU_1742301_0_0_1"/>
<dbReference type="PROSITE" id="PS50835">
    <property type="entry name" value="IG_LIKE"/>
    <property type="match status" value="1"/>
</dbReference>
<evidence type="ECO:0000256" key="1">
    <source>
        <dbReference type="ARBA" id="ARBA00023319"/>
    </source>
</evidence>
<evidence type="ECO:0000313" key="5">
    <source>
        <dbReference type="EnsemblMetazoa" id="CapteP199239"/>
    </source>
</evidence>
<dbReference type="EMBL" id="AMQN01021943">
    <property type="status" value="NOT_ANNOTATED_CDS"/>
    <property type="molecule type" value="Genomic_DNA"/>
</dbReference>
<dbReference type="Proteomes" id="UP000014760">
    <property type="component" value="Unassembled WGS sequence"/>
</dbReference>
<dbReference type="GO" id="GO:0005886">
    <property type="term" value="C:plasma membrane"/>
    <property type="evidence" value="ECO:0007669"/>
    <property type="project" value="TreeGrafter"/>
</dbReference>
<dbReference type="GO" id="GO:0007411">
    <property type="term" value="P:axon guidance"/>
    <property type="evidence" value="ECO:0007669"/>
    <property type="project" value="TreeGrafter"/>
</dbReference>
<dbReference type="EMBL" id="KB299365">
    <property type="protein sequence ID" value="ELU08080.1"/>
    <property type="molecule type" value="Genomic_DNA"/>
</dbReference>